<comment type="caution">
    <text evidence="1">The sequence shown here is derived from an EMBL/GenBank/DDBJ whole genome shotgun (WGS) entry which is preliminary data.</text>
</comment>
<evidence type="ECO:0008006" key="3">
    <source>
        <dbReference type="Google" id="ProtNLM"/>
    </source>
</evidence>
<dbReference type="RefSeq" id="WP_379881834.1">
    <property type="nucleotide sequence ID" value="NZ_JBHTMO010000001.1"/>
</dbReference>
<accession>A0ABW4B6W8</accession>
<sequence>MASQLSGPLRSLLTAMNLGRNTNHPLGGWQVLMILYRDGSTTGEPMTIRYLVDHYNSDYLEPGEPLIDDDVLRPIVKVLVEQANLVAESTRKVRERMNSGKFHVIQSSVYRINAAGIEYLKAMQRVIDAENTVVASTKRITEYCQLVKTFQQYDSMSTTDMQLYEDFNRMLSAYDEVTQGLRKLDVDLHDISTDLAFDRLGDASLHLQTMLHEQAIPAYTQMIKQAALLRWLSLQEGFGEAVAISRQAKGNLDVAVAIGDESALESEREKTKAFVQRRLASMIQSFDPSTSAIQTSFDSIYLLYQTLNDASQLLAREYEHVRRQKIDLRALTDDIDQLITKASRLTVPHALPLHLPMDRLSRAEMAAVESLPRDQRADKMADLTSSVRADMLEAGTMEPVTRPVTEAVRNTVTAADNPEAAVDGDLAADEQAAIQEFAALTMTSRRVVDITHDLEFTTQLARDAVVALYPATQYVDPAGFGVFGRSVEEAAVTTDQPIQLHLQGELFAVTLPHGFRVTFQKEG</sequence>
<name>A0ABW4B6W8_9LACO</name>
<protein>
    <recommendedName>
        <fullName evidence="3">DUF3375 domain-containing protein</fullName>
    </recommendedName>
</protein>
<keyword evidence="2" id="KW-1185">Reference proteome</keyword>
<reference evidence="2" key="1">
    <citation type="journal article" date="2019" name="Int. J. Syst. Evol. Microbiol.">
        <title>The Global Catalogue of Microorganisms (GCM) 10K type strain sequencing project: providing services to taxonomists for standard genome sequencing and annotation.</title>
        <authorList>
            <consortium name="The Broad Institute Genomics Platform"/>
            <consortium name="The Broad Institute Genome Sequencing Center for Infectious Disease"/>
            <person name="Wu L."/>
            <person name="Ma J."/>
        </authorList>
    </citation>
    <scope>NUCLEOTIDE SEQUENCE [LARGE SCALE GENOMIC DNA]</scope>
    <source>
        <strain evidence="2">CCM 8911</strain>
    </source>
</reference>
<evidence type="ECO:0000313" key="2">
    <source>
        <dbReference type="Proteomes" id="UP001597249"/>
    </source>
</evidence>
<dbReference type="EMBL" id="JBHTMO010000001">
    <property type="protein sequence ID" value="MFD1392053.1"/>
    <property type="molecule type" value="Genomic_DNA"/>
</dbReference>
<dbReference type="Proteomes" id="UP001597249">
    <property type="component" value="Unassembled WGS sequence"/>
</dbReference>
<organism evidence="1 2">
    <name type="scientific">Lacticaseibacillus jixianensis</name>
    <dbReference type="NCBI Taxonomy" id="2486012"/>
    <lineage>
        <taxon>Bacteria</taxon>
        <taxon>Bacillati</taxon>
        <taxon>Bacillota</taxon>
        <taxon>Bacilli</taxon>
        <taxon>Lactobacillales</taxon>
        <taxon>Lactobacillaceae</taxon>
        <taxon>Lacticaseibacillus</taxon>
    </lineage>
</organism>
<gene>
    <name evidence="1" type="ORF">ACFQ3L_00420</name>
</gene>
<proteinExistence type="predicted"/>
<evidence type="ECO:0000313" key="1">
    <source>
        <dbReference type="EMBL" id="MFD1392053.1"/>
    </source>
</evidence>